<dbReference type="GO" id="GO:0005634">
    <property type="term" value="C:nucleus"/>
    <property type="evidence" value="ECO:0007669"/>
    <property type="project" value="TreeGrafter"/>
</dbReference>
<dbReference type="Gene3D" id="3.40.50.300">
    <property type="entry name" value="P-loop containing nucleotide triphosphate hydrolases"/>
    <property type="match status" value="1"/>
</dbReference>
<evidence type="ECO:0000259" key="6">
    <source>
        <dbReference type="PROSITE" id="PS50089"/>
    </source>
</evidence>
<dbReference type="Pfam" id="PF00271">
    <property type="entry name" value="Helicase_C"/>
    <property type="match status" value="1"/>
</dbReference>
<dbReference type="InterPro" id="IPR052583">
    <property type="entry name" value="ATP-helicase/E3_Ub-Ligase"/>
</dbReference>
<feature type="domain" description="Helicase C-terminal" evidence="8">
    <location>
        <begin position="773"/>
        <end position="919"/>
    </location>
</feature>
<feature type="compositionally biased region" description="Low complexity" evidence="5">
    <location>
        <begin position="549"/>
        <end position="558"/>
    </location>
</feature>
<keyword evidence="2" id="KW-0378">Hydrolase</keyword>
<evidence type="ECO:0000256" key="5">
    <source>
        <dbReference type="SAM" id="MobiDB-lite"/>
    </source>
</evidence>
<feature type="region of interest" description="Disordered" evidence="5">
    <location>
        <begin position="481"/>
        <end position="507"/>
    </location>
</feature>
<protein>
    <submittedName>
        <fullName evidence="9">SNF2-related domain-containing protein</fullName>
    </submittedName>
</protein>
<evidence type="ECO:0000259" key="8">
    <source>
        <dbReference type="PROSITE" id="PS51194"/>
    </source>
</evidence>
<dbReference type="SMART" id="SM00184">
    <property type="entry name" value="RING"/>
    <property type="match status" value="1"/>
</dbReference>
<evidence type="ECO:0000256" key="2">
    <source>
        <dbReference type="ARBA" id="ARBA00022801"/>
    </source>
</evidence>
<name>A0A075AVB9_ROZAC</name>
<feature type="domain" description="Helicase ATP-binding" evidence="7">
    <location>
        <begin position="1"/>
        <end position="142"/>
    </location>
</feature>
<dbReference type="SUPFAM" id="SSF57850">
    <property type="entry name" value="RING/U-box"/>
    <property type="match status" value="1"/>
</dbReference>
<dbReference type="HOGENOM" id="CLU_001592_0_0_1"/>
<dbReference type="InterPro" id="IPR038718">
    <property type="entry name" value="SNF2-like_sf"/>
</dbReference>
<accession>A0A075AVB9</accession>
<dbReference type="InterPro" id="IPR014001">
    <property type="entry name" value="Helicase_ATP-bd"/>
</dbReference>
<dbReference type="Pfam" id="PF00176">
    <property type="entry name" value="SNF2-rel_dom"/>
    <property type="match status" value="1"/>
</dbReference>
<dbReference type="GO" id="GO:0061630">
    <property type="term" value="F:ubiquitin protein ligase activity"/>
    <property type="evidence" value="ECO:0007669"/>
    <property type="project" value="TreeGrafter"/>
</dbReference>
<evidence type="ECO:0000256" key="4">
    <source>
        <dbReference type="PROSITE-ProRule" id="PRU00175"/>
    </source>
</evidence>
<evidence type="ECO:0000313" key="9">
    <source>
        <dbReference type="EMBL" id="EPZ34070.1"/>
    </source>
</evidence>
<evidence type="ECO:0000256" key="1">
    <source>
        <dbReference type="ARBA" id="ARBA00022741"/>
    </source>
</evidence>
<gene>
    <name evidence="9" type="ORF">O9G_005844</name>
</gene>
<proteinExistence type="predicted"/>
<evidence type="ECO:0000256" key="3">
    <source>
        <dbReference type="ARBA" id="ARBA00022840"/>
    </source>
</evidence>
<dbReference type="GO" id="GO:0006974">
    <property type="term" value="P:DNA damage response"/>
    <property type="evidence" value="ECO:0007669"/>
    <property type="project" value="TreeGrafter"/>
</dbReference>
<feature type="region of interest" description="Disordered" evidence="5">
    <location>
        <begin position="531"/>
        <end position="558"/>
    </location>
</feature>
<dbReference type="Proteomes" id="UP000030755">
    <property type="component" value="Unassembled WGS sequence"/>
</dbReference>
<keyword evidence="10" id="KW-1185">Reference proteome</keyword>
<dbReference type="InterPro" id="IPR001650">
    <property type="entry name" value="Helicase_C-like"/>
</dbReference>
<dbReference type="CDD" id="cd18793">
    <property type="entry name" value="SF2_C_SNF"/>
    <property type="match status" value="1"/>
</dbReference>
<dbReference type="SMART" id="SM00490">
    <property type="entry name" value="HELICc"/>
    <property type="match status" value="1"/>
</dbReference>
<dbReference type="GO" id="GO:0000209">
    <property type="term" value="P:protein polyubiquitination"/>
    <property type="evidence" value="ECO:0007669"/>
    <property type="project" value="TreeGrafter"/>
</dbReference>
<keyword evidence="4" id="KW-0479">Metal-binding</keyword>
<dbReference type="InterPro" id="IPR013083">
    <property type="entry name" value="Znf_RING/FYVE/PHD"/>
</dbReference>
<dbReference type="PANTHER" id="PTHR45865">
    <property type="entry name" value="E3 UBIQUITIN-PROTEIN LIGASE SHPRH FAMILY MEMBER"/>
    <property type="match status" value="1"/>
</dbReference>
<dbReference type="AlphaFoldDB" id="A0A075AVB9"/>
<dbReference type="Gene3D" id="3.30.40.10">
    <property type="entry name" value="Zinc/RING finger domain, C3HC4 (zinc finger)"/>
    <property type="match status" value="1"/>
</dbReference>
<keyword evidence="1" id="KW-0547">Nucleotide-binding</keyword>
<dbReference type="InterPro" id="IPR000330">
    <property type="entry name" value="SNF2_N"/>
</dbReference>
<dbReference type="EMBL" id="KE560997">
    <property type="protein sequence ID" value="EPZ34070.1"/>
    <property type="molecule type" value="Genomic_DNA"/>
</dbReference>
<dbReference type="PROSITE" id="PS50089">
    <property type="entry name" value="ZF_RING_2"/>
    <property type="match status" value="1"/>
</dbReference>
<dbReference type="CDD" id="cd16449">
    <property type="entry name" value="RING-HC"/>
    <property type="match status" value="1"/>
</dbReference>
<feature type="domain" description="RING-type" evidence="6">
    <location>
        <begin position="701"/>
        <end position="739"/>
    </location>
</feature>
<dbReference type="InterPro" id="IPR001841">
    <property type="entry name" value="Znf_RING"/>
</dbReference>
<keyword evidence="4" id="KW-0862">Zinc</keyword>
<dbReference type="Gene3D" id="3.40.50.10810">
    <property type="entry name" value="Tandem AAA-ATPase domain"/>
    <property type="match status" value="1"/>
</dbReference>
<dbReference type="GO" id="GO:0005524">
    <property type="term" value="F:ATP binding"/>
    <property type="evidence" value="ECO:0007669"/>
    <property type="project" value="InterPro"/>
</dbReference>
<feature type="non-terminal residue" evidence="9">
    <location>
        <position position="1"/>
    </location>
</feature>
<dbReference type="SUPFAM" id="SSF52540">
    <property type="entry name" value="P-loop containing nucleoside triphosphate hydrolases"/>
    <property type="match status" value="2"/>
</dbReference>
<dbReference type="PANTHER" id="PTHR45865:SF1">
    <property type="entry name" value="E3 UBIQUITIN-PROTEIN LIGASE SHPRH"/>
    <property type="match status" value="1"/>
</dbReference>
<evidence type="ECO:0000259" key="7">
    <source>
        <dbReference type="PROSITE" id="PS51192"/>
    </source>
</evidence>
<dbReference type="InterPro" id="IPR027417">
    <property type="entry name" value="P-loop_NTPase"/>
</dbReference>
<reference evidence="9 10" key="1">
    <citation type="journal article" date="2013" name="Curr. Biol.">
        <title>Shared signatures of parasitism and phylogenomics unite Cryptomycota and microsporidia.</title>
        <authorList>
            <person name="James T.Y."/>
            <person name="Pelin A."/>
            <person name="Bonen L."/>
            <person name="Ahrendt S."/>
            <person name="Sain D."/>
            <person name="Corradi N."/>
            <person name="Stajich J.E."/>
        </authorList>
    </citation>
    <scope>NUCLEOTIDE SEQUENCE [LARGE SCALE GENOMIC DNA]</scope>
    <source>
        <strain evidence="9 10">CSF55</strain>
    </source>
</reference>
<keyword evidence="3" id="KW-0067">ATP-binding</keyword>
<feature type="compositionally biased region" description="Basic and acidic residues" evidence="5">
    <location>
        <begin position="531"/>
        <end position="541"/>
    </location>
</feature>
<evidence type="ECO:0000313" key="10">
    <source>
        <dbReference type="Proteomes" id="UP000030755"/>
    </source>
</evidence>
<dbReference type="Pfam" id="PF26021">
    <property type="entry name" value="Ferritin_C144_05"/>
    <property type="match status" value="1"/>
</dbReference>
<dbReference type="Pfam" id="PF13920">
    <property type="entry name" value="zf-C3HC4_3"/>
    <property type="match status" value="1"/>
</dbReference>
<dbReference type="GO" id="GO:0016787">
    <property type="term" value="F:hydrolase activity"/>
    <property type="evidence" value="ECO:0007669"/>
    <property type="project" value="UniProtKB-KW"/>
</dbReference>
<dbReference type="PROSITE" id="PS51194">
    <property type="entry name" value="HELICASE_CTER"/>
    <property type="match status" value="1"/>
</dbReference>
<keyword evidence="4" id="KW-0863">Zinc-finger</keyword>
<organism evidence="9 10">
    <name type="scientific">Rozella allomycis (strain CSF55)</name>
    <dbReference type="NCBI Taxonomy" id="988480"/>
    <lineage>
        <taxon>Eukaryota</taxon>
        <taxon>Fungi</taxon>
        <taxon>Fungi incertae sedis</taxon>
        <taxon>Cryptomycota</taxon>
        <taxon>Cryptomycota incertae sedis</taxon>
        <taxon>Rozella</taxon>
    </lineage>
</organism>
<dbReference type="STRING" id="988480.A0A075AVB9"/>
<dbReference type="PROSITE" id="PS51192">
    <property type="entry name" value="HELICASE_ATP_BIND_1"/>
    <property type="match status" value="1"/>
</dbReference>
<sequence length="932" mass="108050">SRHKATLIVCPQVILSQWADEIESKVKGLKFIVASCVSGLNLGSVDVVLTTYEVLRKGIHYTYGPRRLRGGRVVNNLKKNVLIQTEWWRVVFDESQMIGNPNAVASEFASHLKMKNRWLVTGTPLGKKLNELCGFMKFLEFEPLNELSHFRNLLNYLENSKNLILWKKFEETINLISSRLTKKIVSEEVELPGQNMIVERLTFSKVEDYYYRGIVERCLEENKGEMAGVCSSNVGGEKQSRVFKEEGNFEFEEIEKENNERNLCQEKLKIGMGFEVKNDIENSLKFYREAKEICEKKIQEFDEGLGEGVEGGEGEVKEDEVNEVNEVKLDQTLDEVNEEDAGWLKMKNWLNLLFQCYFNIASLKIDENESNEMFDEAEKIRTRIKEIEFKSPNFDEFITRDYYRTLEVSRKVLNEIKKCKKEILEIFEKPLFENYEESATFQERGNLIQNYYSILISKFQELLNSENDVIDFTFIEGVEEREGGEGERGEVERGDREGDREGESGINVEREVSVGVDREVEDHVVITADGQLKRKDEQVHEQRKKFKPNTDSNSSGSNTFTNNLKCLPFHRLIFNFQQFVLKKTSKEEDEEISEIDKMNSEISQIEIHQINSEISKIRKEFVNYIREYNLINKIFNSRIIYFKQLQSLSDKVTLPQVDDIDDFVNQLLLNTQNTFALINQQEAKIRYLSNLQQLNHNDEICVICRSKYENGLLTECGHIGCTKCMTAWIKSKNKCPVCNASINQKFTLVSNNEISTKKPKYLPPPQFSTKIDFVVRSILHLNKTDPDAKYLVFSEWDQALHLLQKALSSHNIKSIRLERKNNAVHQFNVDDSIKVFILHARMQSAGLTLTRATHVFLLEPCLNPALEKQAIGRVHRFGQKRETFVYKPFVIDTVEERICNSDLTDLKVDNLPIDFVSNVIFAFLSKLNILII</sequence>
<dbReference type="InterPro" id="IPR049730">
    <property type="entry name" value="SNF2/RAD54-like_C"/>
</dbReference>
<dbReference type="InterPro" id="IPR059033">
    <property type="entry name" value="C144_05_dom"/>
</dbReference>
<dbReference type="OrthoDB" id="5330228at2759"/>
<dbReference type="GO" id="GO:0008270">
    <property type="term" value="F:zinc ion binding"/>
    <property type="evidence" value="ECO:0007669"/>
    <property type="project" value="UniProtKB-KW"/>
</dbReference>